<dbReference type="EMBL" id="CP034562">
    <property type="protein sequence ID" value="AZQ61335.1"/>
    <property type="molecule type" value="Genomic_DNA"/>
</dbReference>
<dbReference type="OrthoDB" id="648566at2"/>
<reference evidence="3 4" key="1">
    <citation type="submission" date="2018-12" db="EMBL/GenBank/DDBJ databases">
        <title>Flammeovirga pectinis sp. nov., isolated from the gut of the Korean scallop, Patinopecten yessoensis.</title>
        <authorList>
            <person name="Bae J.-W."/>
            <person name="Jeong Y.-S."/>
            <person name="Kang W."/>
        </authorList>
    </citation>
    <scope>NUCLEOTIDE SEQUENCE [LARGE SCALE GENOMIC DNA]</scope>
    <source>
        <strain evidence="3 4">L12M1</strain>
    </source>
</reference>
<dbReference type="Pfam" id="PF08874">
    <property type="entry name" value="DUF1835"/>
    <property type="match status" value="1"/>
</dbReference>
<proteinExistence type="predicted"/>
<keyword evidence="4" id="KW-1185">Reference proteome</keyword>
<feature type="domain" description="DUF3658" evidence="2">
    <location>
        <begin position="148"/>
        <end position="244"/>
    </location>
</feature>
<dbReference type="Pfam" id="PF12395">
    <property type="entry name" value="DUF3658"/>
    <property type="match status" value="1"/>
</dbReference>
<dbReference type="InterPro" id="IPR022123">
    <property type="entry name" value="DUF3658"/>
</dbReference>
<gene>
    <name evidence="3" type="ORF">EI427_03585</name>
</gene>
<protein>
    <submittedName>
        <fullName evidence="3">DUF1835 domain-containing protein</fullName>
    </submittedName>
</protein>
<dbReference type="InterPro" id="IPR014973">
    <property type="entry name" value="DUF1835"/>
</dbReference>
<evidence type="ECO:0000259" key="2">
    <source>
        <dbReference type="Pfam" id="PF12395"/>
    </source>
</evidence>
<organism evidence="3 4">
    <name type="scientific">Flammeovirga pectinis</name>
    <dbReference type="NCBI Taxonomy" id="2494373"/>
    <lineage>
        <taxon>Bacteria</taxon>
        <taxon>Pseudomonadati</taxon>
        <taxon>Bacteroidota</taxon>
        <taxon>Cytophagia</taxon>
        <taxon>Cytophagales</taxon>
        <taxon>Flammeovirgaceae</taxon>
        <taxon>Flammeovirga</taxon>
    </lineage>
</organism>
<dbReference type="Proteomes" id="UP000267268">
    <property type="component" value="Chromosome 1"/>
</dbReference>
<sequence>MYHICLSDPEFGGLKYFFSEKNINATEHNLICLQNELSVGPLSAELEASVLKDRTAFFKEYFEFDTISADYYIAKFIHPNYFSDLNEYSSIVVWKGENVAEELLLRFVAKFSEFKNIYVAEVGSIDSEYKNVAEVDPILFTSLWRNWKCITSNQKVELIEDWNKLGKQSLRILENQSIIEVPFTYYDELLLSFLTTTFQSAGKVIGQTLSSIDQRISDTFIYFRVRNLITHQKVVYEGDLLSMIDLKLKLPK</sequence>
<dbReference type="AlphaFoldDB" id="A0A3S9NZH4"/>
<accession>A0A3S9NZH4</accession>
<feature type="domain" description="DUF1835" evidence="1">
    <location>
        <begin position="3"/>
        <end position="111"/>
    </location>
</feature>
<evidence type="ECO:0000313" key="4">
    <source>
        <dbReference type="Proteomes" id="UP000267268"/>
    </source>
</evidence>
<dbReference type="KEGG" id="fll:EI427_03585"/>
<evidence type="ECO:0000259" key="1">
    <source>
        <dbReference type="Pfam" id="PF08874"/>
    </source>
</evidence>
<evidence type="ECO:0000313" key="3">
    <source>
        <dbReference type="EMBL" id="AZQ61335.1"/>
    </source>
</evidence>
<dbReference type="RefSeq" id="WP_126611709.1">
    <property type="nucleotide sequence ID" value="NZ_CP034562.1"/>
</dbReference>
<name>A0A3S9NZH4_9BACT</name>